<feature type="transmembrane region" description="Helical" evidence="1">
    <location>
        <begin position="120"/>
        <end position="141"/>
    </location>
</feature>
<dbReference type="EMBL" id="AP035785">
    <property type="protein sequence ID" value="BFO71481.1"/>
    <property type="molecule type" value="Genomic_DNA"/>
</dbReference>
<gene>
    <name evidence="2" type="ORF">GTC17253_14470</name>
</gene>
<protein>
    <submittedName>
        <fullName evidence="2">DUF6057 family protein</fullName>
    </submittedName>
</protein>
<keyword evidence="1" id="KW-0472">Membrane</keyword>
<organism evidence="2">
    <name type="scientific">Prevotella sp. GTC17253</name>
    <dbReference type="NCBI Taxonomy" id="3236793"/>
    <lineage>
        <taxon>Bacteria</taxon>
        <taxon>Pseudomonadati</taxon>
        <taxon>Bacteroidota</taxon>
        <taxon>Bacteroidia</taxon>
        <taxon>Bacteroidales</taxon>
        <taxon>Prevotellaceae</taxon>
        <taxon>Prevotella</taxon>
    </lineage>
</organism>
<proteinExistence type="predicted"/>
<keyword evidence="1" id="KW-0812">Transmembrane</keyword>
<reference evidence="2" key="1">
    <citation type="submission" date="2024-07" db="EMBL/GenBank/DDBJ databases">
        <title>Complete genome sequence of Prevotella sp. YM-2024 GTC17253.</title>
        <authorList>
            <person name="Hayashi M."/>
            <person name="Muto Y."/>
            <person name="Tanaka K."/>
            <person name="Niwa H."/>
        </authorList>
    </citation>
    <scope>NUCLEOTIDE SEQUENCE</scope>
    <source>
        <strain evidence="2">GTC17253</strain>
    </source>
</reference>
<evidence type="ECO:0000256" key="1">
    <source>
        <dbReference type="SAM" id="Phobius"/>
    </source>
</evidence>
<dbReference type="Pfam" id="PF19529">
    <property type="entry name" value="DUF6057"/>
    <property type="match status" value="2"/>
</dbReference>
<feature type="transmembrane region" description="Helical" evidence="1">
    <location>
        <begin position="97"/>
        <end position="114"/>
    </location>
</feature>
<accession>A0AB33IU70</accession>
<keyword evidence="1" id="KW-1133">Transmembrane helix</keyword>
<dbReference type="InterPro" id="IPR045692">
    <property type="entry name" value="DUF6057"/>
</dbReference>
<sequence length="503" mass="58708">MKRLHYAVMLILLIIFYYVYQGTLADVLCYHEQHHLFLYTADYFNHAISKTGFVSYLTDFVIQFFYYPWLGALVMALILTAIYACCERILTLIAPRLALLQLSVTPSIALLIYSETTSHNLDLIILTLLILCAICLILQIIQWIRPIFPIYRAPIPTQRKWLLLPIGCLVGYSIIAYTVFVHQYNPKEGIMLKTEHYAQKGEWEKVLDYSNRYLQQGKSNQFFSYFRNMALYHLGMLPQHLLDYAPIGGVKELYLPWNSNSRESEYGHYLYEQLGHLNEAQRWEFEAMVVWGETAPHLRNLARYNIAIGRPRVAQMFINKLGQSLFYRDEARQLEAYRDNGIVPGLHNALKHVTDHPARFSNVLNIGPELENVLRHDPKNRMAFEYLMCQLLLSNHVVRFAENLKMMKEFSYPAMPPLFEEALMVYKTGVDAQTFAAVGYDVSIETQQRFEQFYQLVQQRDMALLQSEFGHTYWFYLQFISPYGSSVLQDKNQATELKGVKQL</sequence>
<feature type="transmembrane region" description="Helical" evidence="1">
    <location>
        <begin position="161"/>
        <end position="180"/>
    </location>
</feature>
<evidence type="ECO:0000313" key="2">
    <source>
        <dbReference type="EMBL" id="BFO71481.1"/>
    </source>
</evidence>
<dbReference type="AlphaFoldDB" id="A0AB33IU70"/>
<feature type="transmembrane region" description="Helical" evidence="1">
    <location>
        <begin position="64"/>
        <end position="85"/>
    </location>
</feature>
<name>A0AB33IU70_9BACT</name>